<protein>
    <submittedName>
        <fullName evidence="3">Uncharacterized protein</fullName>
    </submittedName>
</protein>
<evidence type="ECO:0000256" key="1">
    <source>
        <dbReference type="SAM" id="MobiDB-lite"/>
    </source>
</evidence>
<sequence>MSRTRPVSHRSFSPSCSSSSSSSASESESVPAITLAGLADTKKLKGLARRWMETSADSLSARLQRDVDPSVKDEKEQRAVDASNELAAHCLADGDVECWETIKSTSQTQMDGYVVGCAILARDVQRGKPVDAWSSFWFAMLLMNTIPFTPIFIQLLDKVPNLPQEKYIPSQLTPSDERLARVVRARGRKTSP</sequence>
<gene>
    <name evidence="3" type="ORF">PPROV_000698800</name>
</gene>
<keyword evidence="2" id="KW-1133">Transmembrane helix</keyword>
<evidence type="ECO:0000313" key="4">
    <source>
        <dbReference type="Proteomes" id="UP000660262"/>
    </source>
</evidence>
<organism evidence="3 4">
    <name type="scientific">Pycnococcus provasolii</name>
    <dbReference type="NCBI Taxonomy" id="41880"/>
    <lineage>
        <taxon>Eukaryota</taxon>
        <taxon>Viridiplantae</taxon>
        <taxon>Chlorophyta</taxon>
        <taxon>Pseudoscourfieldiophyceae</taxon>
        <taxon>Pseudoscourfieldiales</taxon>
        <taxon>Pycnococcaceae</taxon>
        <taxon>Pycnococcus</taxon>
    </lineage>
</organism>
<proteinExistence type="predicted"/>
<feature type="region of interest" description="Disordered" evidence="1">
    <location>
        <begin position="1"/>
        <end position="32"/>
    </location>
</feature>
<name>A0A830HTI4_9CHLO</name>
<dbReference type="Proteomes" id="UP000660262">
    <property type="component" value="Unassembled WGS sequence"/>
</dbReference>
<evidence type="ECO:0000256" key="2">
    <source>
        <dbReference type="SAM" id="Phobius"/>
    </source>
</evidence>
<feature type="transmembrane region" description="Helical" evidence="2">
    <location>
        <begin position="136"/>
        <end position="156"/>
    </location>
</feature>
<keyword evidence="2" id="KW-0472">Membrane</keyword>
<keyword evidence="2" id="KW-0812">Transmembrane</keyword>
<reference evidence="3" key="1">
    <citation type="submission" date="2020-10" db="EMBL/GenBank/DDBJ databases">
        <title>Unveiling of a novel bifunctional photoreceptor, Dualchrome1, isolated from a cosmopolitan green alga.</title>
        <authorList>
            <person name="Suzuki S."/>
            <person name="Kawachi M."/>
        </authorList>
    </citation>
    <scope>NUCLEOTIDE SEQUENCE</scope>
    <source>
        <strain evidence="3">NIES 2893</strain>
    </source>
</reference>
<evidence type="ECO:0000313" key="3">
    <source>
        <dbReference type="EMBL" id="GHP08247.1"/>
    </source>
</evidence>
<feature type="compositionally biased region" description="Low complexity" evidence="1">
    <location>
        <begin position="9"/>
        <end position="29"/>
    </location>
</feature>
<dbReference type="EMBL" id="BNJQ01000020">
    <property type="protein sequence ID" value="GHP08247.1"/>
    <property type="molecule type" value="Genomic_DNA"/>
</dbReference>
<keyword evidence="4" id="KW-1185">Reference proteome</keyword>
<comment type="caution">
    <text evidence="3">The sequence shown here is derived from an EMBL/GenBank/DDBJ whole genome shotgun (WGS) entry which is preliminary data.</text>
</comment>
<dbReference type="AlphaFoldDB" id="A0A830HTI4"/>
<accession>A0A830HTI4</accession>